<organism evidence="3 4">
    <name type="scientific">Circinella minor</name>
    <dbReference type="NCBI Taxonomy" id="1195481"/>
    <lineage>
        <taxon>Eukaryota</taxon>
        <taxon>Fungi</taxon>
        <taxon>Fungi incertae sedis</taxon>
        <taxon>Mucoromycota</taxon>
        <taxon>Mucoromycotina</taxon>
        <taxon>Mucoromycetes</taxon>
        <taxon>Mucorales</taxon>
        <taxon>Lichtheimiaceae</taxon>
        <taxon>Circinella</taxon>
    </lineage>
</organism>
<reference evidence="3 4" key="1">
    <citation type="submission" date="2020-12" db="EMBL/GenBank/DDBJ databases">
        <title>Metabolic potential, ecology and presence of endohyphal bacteria is reflected in genomic diversity of Mucoromycotina.</title>
        <authorList>
            <person name="Muszewska A."/>
            <person name="Okrasinska A."/>
            <person name="Steczkiewicz K."/>
            <person name="Drgas O."/>
            <person name="Orlowska M."/>
            <person name="Perlinska-Lenart U."/>
            <person name="Aleksandrzak-Piekarczyk T."/>
            <person name="Szatraj K."/>
            <person name="Zielenkiewicz U."/>
            <person name="Pilsyk S."/>
            <person name="Malc E."/>
            <person name="Mieczkowski P."/>
            <person name="Kruszewska J.S."/>
            <person name="Biernat P."/>
            <person name="Pawlowska J."/>
        </authorList>
    </citation>
    <scope>NUCLEOTIDE SEQUENCE [LARGE SCALE GENOMIC DNA]</scope>
    <source>
        <strain evidence="3 4">CBS 142.35</strain>
    </source>
</reference>
<evidence type="ECO:0000313" key="4">
    <source>
        <dbReference type="Proteomes" id="UP000646827"/>
    </source>
</evidence>
<dbReference type="EMBL" id="JAEPRB010000285">
    <property type="protein sequence ID" value="KAG2217616.1"/>
    <property type="molecule type" value="Genomic_DNA"/>
</dbReference>
<dbReference type="Gene3D" id="2.30.29.30">
    <property type="entry name" value="Pleckstrin-homology domain (PH domain)/Phosphotyrosine-binding domain (PTB)"/>
    <property type="match status" value="1"/>
</dbReference>
<evidence type="ECO:0000259" key="2">
    <source>
        <dbReference type="PROSITE" id="PS50003"/>
    </source>
</evidence>
<feature type="region of interest" description="Disordered" evidence="1">
    <location>
        <begin position="334"/>
        <end position="377"/>
    </location>
</feature>
<dbReference type="SMART" id="SM00233">
    <property type="entry name" value="PH"/>
    <property type="match status" value="1"/>
</dbReference>
<dbReference type="CDD" id="cd00821">
    <property type="entry name" value="PH"/>
    <property type="match status" value="1"/>
</dbReference>
<evidence type="ECO:0000256" key="1">
    <source>
        <dbReference type="SAM" id="MobiDB-lite"/>
    </source>
</evidence>
<comment type="caution">
    <text evidence="3">The sequence shown here is derived from an EMBL/GenBank/DDBJ whole genome shotgun (WGS) entry which is preliminary data.</text>
</comment>
<accession>A0A8H7RUV6</accession>
<feature type="compositionally biased region" description="Low complexity" evidence="1">
    <location>
        <begin position="344"/>
        <end position="356"/>
    </location>
</feature>
<dbReference type="AlphaFoldDB" id="A0A8H7RUV6"/>
<dbReference type="Proteomes" id="UP000646827">
    <property type="component" value="Unassembled WGS sequence"/>
</dbReference>
<feature type="region of interest" description="Disordered" evidence="1">
    <location>
        <begin position="1"/>
        <end position="30"/>
    </location>
</feature>
<dbReference type="InterPro" id="IPR001849">
    <property type="entry name" value="PH_domain"/>
</dbReference>
<sequence>MYSSRKSSSSSSSEERSPRRSNSLGTHNKRSLVASLTQVIPANNKQNSTIDLPTTSPSEIPFISEETENHSNGSNIPVIEDPALFRPSHGGVNITAVWQNCTMRGWMTKHIPPSYSFTKTKKKRYVVLADRMIYTFKTDQPTAHYREFFQLTKDTSVFVTDFITGAMFCIEVTKLAGEKKSWYLQCQSADHMKLWLDRLKKTVAWLRDVGEGVVTNRDLAMIQTEHDALVNNVVQQQPSLQQQQQQISTDTPSARGTILTTITTASTAIGSSSSSESIISSSSSPLRVSSYYDTSLMDRCAMPDQQDLYYADHYEWDNSAVNNQNGMNVPRYTLSVPVSHHHPNNNNNNYYSSIIPPQQPPPQTAPPPPPLASSPTLSYYQYQQNY</sequence>
<protein>
    <recommendedName>
        <fullName evidence="2">PH domain-containing protein</fullName>
    </recommendedName>
</protein>
<keyword evidence="4" id="KW-1185">Reference proteome</keyword>
<dbReference type="SUPFAM" id="SSF50729">
    <property type="entry name" value="PH domain-like"/>
    <property type="match status" value="1"/>
</dbReference>
<dbReference type="OrthoDB" id="185175at2759"/>
<proteinExistence type="predicted"/>
<name>A0A8H7RUV6_9FUNG</name>
<dbReference type="InterPro" id="IPR011993">
    <property type="entry name" value="PH-like_dom_sf"/>
</dbReference>
<feature type="compositionally biased region" description="Pro residues" evidence="1">
    <location>
        <begin position="357"/>
        <end position="372"/>
    </location>
</feature>
<evidence type="ECO:0000313" key="3">
    <source>
        <dbReference type="EMBL" id="KAG2217616.1"/>
    </source>
</evidence>
<gene>
    <name evidence="3" type="ORF">INT45_004171</name>
</gene>
<feature type="compositionally biased region" description="Low complexity" evidence="1">
    <location>
        <begin position="1"/>
        <end position="12"/>
    </location>
</feature>
<dbReference type="Pfam" id="PF00169">
    <property type="entry name" value="PH"/>
    <property type="match status" value="1"/>
</dbReference>
<dbReference type="PROSITE" id="PS50003">
    <property type="entry name" value="PH_DOMAIN"/>
    <property type="match status" value="1"/>
</dbReference>
<feature type="domain" description="PH" evidence="2">
    <location>
        <begin position="100"/>
        <end position="204"/>
    </location>
</feature>